<proteinExistence type="inferred from homology"/>
<comment type="caution">
    <text evidence="19">The sequence shown here is derived from an EMBL/GenBank/DDBJ whole genome shotgun (WGS) entry which is preliminary data.</text>
</comment>
<keyword evidence="6 14" id="KW-0812">Transmembrane</keyword>
<evidence type="ECO:0000259" key="18">
    <source>
        <dbReference type="Pfam" id="PF07715"/>
    </source>
</evidence>
<evidence type="ECO:0000256" key="5">
    <source>
        <dbReference type="ARBA" id="ARBA00022496"/>
    </source>
</evidence>
<evidence type="ECO:0000313" key="20">
    <source>
        <dbReference type="Proteomes" id="UP001595967"/>
    </source>
</evidence>
<dbReference type="PANTHER" id="PTHR32552">
    <property type="entry name" value="FERRICHROME IRON RECEPTOR-RELATED"/>
    <property type="match status" value="1"/>
</dbReference>
<dbReference type="Gene3D" id="2.40.170.20">
    <property type="entry name" value="TonB-dependent receptor, beta-barrel domain"/>
    <property type="match status" value="1"/>
</dbReference>
<evidence type="ECO:0000259" key="17">
    <source>
        <dbReference type="Pfam" id="PF00593"/>
    </source>
</evidence>
<comment type="subcellular location">
    <subcellularLocation>
        <location evidence="1 14">Cell outer membrane</location>
        <topology evidence="1 14">Multi-pass membrane protein</topology>
    </subcellularLocation>
</comment>
<keyword evidence="20" id="KW-1185">Reference proteome</keyword>
<keyword evidence="9" id="KW-0406">Ion transport</keyword>
<keyword evidence="11 14" id="KW-0472">Membrane</keyword>
<dbReference type="RefSeq" id="WP_377724756.1">
    <property type="nucleotide sequence ID" value="NZ_JBHSEW010000004.1"/>
</dbReference>
<evidence type="ECO:0000256" key="8">
    <source>
        <dbReference type="ARBA" id="ARBA00023004"/>
    </source>
</evidence>
<evidence type="ECO:0000256" key="10">
    <source>
        <dbReference type="ARBA" id="ARBA00023077"/>
    </source>
</evidence>
<feature type="signal peptide" evidence="16">
    <location>
        <begin position="1"/>
        <end position="31"/>
    </location>
</feature>
<dbReference type="InterPro" id="IPR037066">
    <property type="entry name" value="Plug_dom_sf"/>
</dbReference>
<keyword evidence="12 19" id="KW-0675">Receptor</keyword>
<keyword evidence="13 14" id="KW-0998">Cell outer membrane</keyword>
<dbReference type="SUPFAM" id="SSF56935">
    <property type="entry name" value="Porins"/>
    <property type="match status" value="1"/>
</dbReference>
<accession>A0ABV9GX59</accession>
<keyword evidence="8" id="KW-0408">Iron</keyword>
<dbReference type="Gene3D" id="2.170.130.10">
    <property type="entry name" value="TonB-dependent receptor, plug domain"/>
    <property type="match status" value="1"/>
</dbReference>
<dbReference type="CDD" id="cd01347">
    <property type="entry name" value="ligand_gated_channel"/>
    <property type="match status" value="1"/>
</dbReference>
<evidence type="ECO:0000256" key="4">
    <source>
        <dbReference type="ARBA" id="ARBA00022452"/>
    </source>
</evidence>
<dbReference type="InterPro" id="IPR012910">
    <property type="entry name" value="Plug_dom"/>
</dbReference>
<dbReference type="InterPro" id="IPR000531">
    <property type="entry name" value="Beta-barrel_TonB"/>
</dbReference>
<feature type="domain" description="TonB-dependent receptor plug" evidence="18">
    <location>
        <begin position="66"/>
        <end position="164"/>
    </location>
</feature>
<dbReference type="Proteomes" id="UP001595967">
    <property type="component" value="Unassembled WGS sequence"/>
</dbReference>
<dbReference type="Pfam" id="PF00593">
    <property type="entry name" value="TonB_dep_Rec_b-barrel"/>
    <property type="match status" value="1"/>
</dbReference>
<gene>
    <name evidence="19" type="ORF">ACFO3A_05715</name>
</gene>
<keyword evidence="10 15" id="KW-0798">TonB box</keyword>
<dbReference type="PANTHER" id="PTHR32552:SF89">
    <property type="entry name" value="CATECHOLATE SIDEROPHORE RECEPTOR FIU"/>
    <property type="match status" value="1"/>
</dbReference>
<name>A0ABV9GX59_9BURK</name>
<feature type="domain" description="TonB-dependent receptor-like beta-barrel" evidence="17">
    <location>
        <begin position="257"/>
        <end position="729"/>
    </location>
</feature>
<reference evidence="20" key="1">
    <citation type="journal article" date="2019" name="Int. J. Syst. Evol. Microbiol.">
        <title>The Global Catalogue of Microorganisms (GCM) 10K type strain sequencing project: providing services to taxonomists for standard genome sequencing and annotation.</title>
        <authorList>
            <consortium name="The Broad Institute Genomics Platform"/>
            <consortium name="The Broad Institute Genome Sequencing Center for Infectious Disease"/>
            <person name="Wu L."/>
            <person name="Ma J."/>
        </authorList>
    </citation>
    <scope>NUCLEOTIDE SEQUENCE [LARGE SCALE GENOMIC DNA]</scope>
    <source>
        <strain evidence="20">JCM 11650</strain>
    </source>
</reference>
<sequence>MSENRKPGLHCELTQLALAAGLTLVSANVLAQSAPATNTLSTVTVTGETSAMKTDTAPSGKFTAPLVDTPKTVQVITEEVLQQTGATSLQDALKATPGITFGNGEGGNPTGDQAFIRGMDAQASTFVDGMRDIAAGTREVFNLEAIEVIKGADSAYAGRGGAGGSINLSTKKAKNENFLKADVGLGTDSYKRATLDLNRKLSDTVGLRLNAMAHDADVPGRNGPENKRWGIAPTVTFGMGTPTEITLGWQHLQTDDVPDGGIPYRWSNTQAANLPGGSTVRPEYGNSRKNWYGLDNRDFQKEKSDLFTASVEHKFSDTNKLRNTLRYSKSTQDYVWTQPDDSKGNVDKGFVWRRGNFRDSETTTLQNVTEFTGQAQTGSVGHSFAVGLELAKEKADIRSGAIQDNATSNCTAVTPWCADLNNPNSGANWQYAWVKGRTTTNKIDTVALYGFDTLKLNEQWLLNGGLRVDHYKVSTAAPQYTHPITGNTTAALDQSRTDTLFNYQLGVVYKPARNGSIYVNLASASRPGGSSLGNGNEDLGITTDALADLQPEKTRSIELGTKWDVLNNHLGLTAAIFRNEVTNVRITENGITYMGGNKVVNGIELGFTGSVLPGLDVFGGYTYMDSKQKDAGQTCSGTPLVCTSSTSNGQPFQNTPKHSFSLWTSYKPMSKLTLGLGVYAQSSVNASYIRSTVDGGIVTKGASGYARYDAMASYQFTPNMALQLNLYNLTDKVYYTGVRSPHYANIGAGRSAVATLKIAY</sequence>
<evidence type="ECO:0000256" key="15">
    <source>
        <dbReference type="RuleBase" id="RU003357"/>
    </source>
</evidence>
<keyword evidence="3 14" id="KW-0813">Transport</keyword>
<dbReference type="Pfam" id="PF07715">
    <property type="entry name" value="Plug"/>
    <property type="match status" value="1"/>
</dbReference>
<evidence type="ECO:0000256" key="9">
    <source>
        <dbReference type="ARBA" id="ARBA00023065"/>
    </source>
</evidence>
<protein>
    <submittedName>
        <fullName evidence="19">TonB-dependent receptor</fullName>
    </submittedName>
</protein>
<keyword evidence="5" id="KW-0410">Iron transport</keyword>
<evidence type="ECO:0000256" key="1">
    <source>
        <dbReference type="ARBA" id="ARBA00004571"/>
    </source>
</evidence>
<evidence type="ECO:0000256" key="12">
    <source>
        <dbReference type="ARBA" id="ARBA00023170"/>
    </source>
</evidence>
<dbReference type="InterPro" id="IPR036942">
    <property type="entry name" value="Beta-barrel_TonB_sf"/>
</dbReference>
<evidence type="ECO:0000256" key="3">
    <source>
        <dbReference type="ARBA" id="ARBA00022448"/>
    </source>
</evidence>
<evidence type="ECO:0000256" key="13">
    <source>
        <dbReference type="ARBA" id="ARBA00023237"/>
    </source>
</evidence>
<evidence type="ECO:0000256" key="11">
    <source>
        <dbReference type="ARBA" id="ARBA00023136"/>
    </source>
</evidence>
<dbReference type="InterPro" id="IPR010105">
    <property type="entry name" value="TonB_sidphr_rcpt"/>
</dbReference>
<dbReference type="NCBIfam" id="TIGR01783">
    <property type="entry name" value="TonB-siderophor"/>
    <property type="match status" value="1"/>
</dbReference>
<dbReference type="PROSITE" id="PS52016">
    <property type="entry name" value="TONB_DEPENDENT_REC_3"/>
    <property type="match status" value="1"/>
</dbReference>
<evidence type="ECO:0000313" key="19">
    <source>
        <dbReference type="EMBL" id="MFC4621709.1"/>
    </source>
</evidence>
<feature type="chain" id="PRO_5047146188" evidence="16">
    <location>
        <begin position="32"/>
        <end position="760"/>
    </location>
</feature>
<evidence type="ECO:0000256" key="14">
    <source>
        <dbReference type="PROSITE-ProRule" id="PRU01360"/>
    </source>
</evidence>
<evidence type="ECO:0000256" key="16">
    <source>
        <dbReference type="SAM" id="SignalP"/>
    </source>
</evidence>
<evidence type="ECO:0000256" key="7">
    <source>
        <dbReference type="ARBA" id="ARBA00022729"/>
    </source>
</evidence>
<dbReference type="EMBL" id="JBHSEW010000004">
    <property type="protein sequence ID" value="MFC4621709.1"/>
    <property type="molecule type" value="Genomic_DNA"/>
</dbReference>
<dbReference type="InterPro" id="IPR039426">
    <property type="entry name" value="TonB-dep_rcpt-like"/>
</dbReference>
<organism evidence="19 20">
    <name type="scientific">Comamonas nitrativorans</name>
    <dbReference type="NCBI Taxonomy" id="108437"/>
    <lineage>
        <taxon>Bacteria</taxon>
        <taxon>Pseudomonadati</taxon>
        <taxon>Pseudomonadota</taxon>
        <taxon>Betaproteobacteria</taxon>
        <taxon>Burkholderiales</taxon>
        <taxon>Comamonadaceae</taxon>
        <taxon>Comamonas</taxon>
    </lineage>
</organism>
<keyword evidence="7 16" id="KW-0732">Signal</keyword>
<comment type="similarity">
    <text evidence="2 14 15">Belongs to the TonB-dependent receptor family.</text>
</comment>
<keyword evidence="4 14" id="KW-1134">Transmembrane beta strand</keyword>
<evidence type="ECO:0000256" key="6">
    <source>
        <dbReference type="ARBA" id="ARBA00022692"/>
    </source>
</evidence>
<evidence type="ECO:0000256" key="2">
    <source>
        <dbReference type="ARBA" id="ARBA00009810"/>
    </source>
</evidence>